<accession>A0A495D261</accession>
<reference evidence="1 2" key="1">
    <citation type="submission" date="2018-10" db="EMBL/GenBank/DDBJ databases">
        <title>Genomic Encyclopedia of Type Strains, Phase IV (KMG-IV): sequencing the most valuable type-strain genomes for metagenomic binning, comparative biology and taxonomic classification.</title>
        <authorList>
            <person name="Goeker M."/>
        </authorList>
    </citation>
    <scope>NUCLEOTIDE SEQUENCE [LARGE SCALE GENOMIC DNA]</scope>
    <source>
        <strain evidence="1 2">DSM 4734</strain>
    </source>
</reference>
<evidence type="ECO:0000313" key="2">
    <source>
        <dbReference type="Proteomes" id="UP000273675"/>
    </source>
</evidence>
<proteinExistence type="predicted"/>
<comment type="caution">
    <text evidence="1">The sequence shown here is derived from an EMBL/GenBank/DDBJ whole genome shotgun (WGS) entry which is preliminary data.</text>
</comment>
<name>A0A495D261_9PROT</name>
<dbReference type="EMBL" id="RBIM01000006">
    <property type="protein sequence ID" value="RKQ95626.1"/>
    <property type="molecule type" value="Genomic_DNA"/>
</dbReference>
<dbReference type="Proteomes" id="UP000273675">
    <property type="component" value="Unassembled WGS sequence"/>
</dbReference>
<dbReference type="Gene3D" id="1.10.150.20">
    <property type="entry name" value="5' to 3' exonuclease, C-terminal subdomain"/>
    <property type="match status" value="1"/>
</dbReference>
<sequence length="95" mass="10679">MAELSETFGNVYDYKTLQALTPYIGYPTARMLFLMGYKDLFAIAEARPTNIRYLPHVGPERFSKIVECLNSVGLDFDYSDAGPKSLMDNFGINSP</sequence>
<protein>
    <recommendedName>
        <fullName evidence="3">RNA polymerase alpha subunit C-terminal domain-containing protein</fullName>
    </recommendedName>
</protein>
<dbReference type="AlphaFoldDB" id="A0A495D261"/>
<evidence type="ECO:0008006" key="3">
    <source>
        <dbReference type="Google" id="ProtNLM"/>
    </source>
</evidence>
<organism evidence="1 2">
    <name type="scientific">Maricaulis maris</name>
    <dbReference type="NCBI Taxonomy" id="74318"/>
    <lineage>
        <taxon>Bacteria</taxon>
        <taxon>Pseudomonadati</taxon>
        <taxon>Pseudomonadota</taxon>
        <taxon>Alphaproteobacteria</taxon>
        <taxon>Maricaulales</taxon>
        <taxon>Maricaulaceae</taxon>
        <taxon>Maricaulis</taxon>
    </lineage>
</organism>
<gene>
    <name evidence="1" type="ORF">C7435_2729</name>
</gene>
<evidence type="ECO:0000313" key="1">
    <source>
        <dbReference type="EMBL" id="RKQ95626.1"/>
    </source>
</evidence>